<protein>
    <submittedName>
        <fullName evidence="2">Uncharacterized protein</fullName>
    </submittedName>
</protein>
<gene>
    <name evidence="2" type="ORF">KOR34_48970</name>
</gene>
<name>A0A5C5UX14_9BACT</name>
<evidence type="ECO:0000313" key="3">
    <source>
        <dbReference type="Proteomes" id="UP000316714"/>
    </source>
</evidence>
<evidence type="ECO:0000313" key="2">
    <source>
        <dbReference type="EMBL" id="TWT30339.1"/>
    </source>
</evidence>
<dbReference type="OrthoDB" id="291901at2"/>
<evidence type="ECO:0000256" key="1">
    <source>
        <dbReference type="SAM" id="MobiDB-lite"/>
    </source>
</evidence>
<sequence length="286" mass="31594">MPEVNEKPRALQEYVDSRDQTLRLDRAASVLRGVKLLGLTSRNQRRYQEHALRRAAPLYEGARVNVNHPAGDPLAPRDYRDRLGVIRGVELRPGEGLFAALHFNPKHPLAEQLVWDAEHAPQNVGLSHNVLARTAQREGQTIVEAIEHVRSVDLVADPATTDGLFEHQRSAEADQPGLEEQVRSLTDALRQVEQQARVYRLLAEHGLRPTGDGESAVGAAFLHALMETADPAVLERLVVDRARLLQEAARDSFGPMTLAREQQLLGDPSGRPASTSDFVRAIGAPR</sequence>
<accession>A0A5C5UX14</accession>
<keyword evidence="3" id="KW-1185">Reference proteome</keyword>
<organism evidence="2 3">
    <name type="scientific">Posidoniimonas corsicana</name>
    <dbReference type="NCBI Taxonomy" id="1938618"/>
    <lineage>
        <taxon>Bacteria</taxon>
        <taxon>Pseudomonadati</taxon>
        <taxon>Planctomycetota</taxon>
        <taxon>Planctomycetia</taxon>
        <taxon>Pirellulales</taxon>
        <taxon>Lacipirellulaceae</taxon>
        <taxon>Posidoniimonas</taxon>
    </lineage>
</organism>
<dbReference type="AlphaFoldDB" id="A0A5C5UX14"/>
<comment type="caution">
    <text evidence="2">The sequence shown here is derived from an EMBL/GenBank/DDBJ whole genome shotgun (WGS) entry which is preliminary data.</text>
</comment>
<feature type="region of interest" description="Disordered" evidence="1">
    <location>
        <begin position="262"/>
        <end position="286"/>
    </location>
</feature>
<proteinExistence type="predicted"/>
<dbReference type="Proteomes" id="UP000316714">
    <property type="component" value="Unassembled WGS sequence"/>
</dbReference>
<dbReference type="EMBL" id="SIHJ01000005">
    <property type="protein sequence ID" value="TWT30339.1"/>
    <property type="molecule type" value="Genomic_DNA"/>
</dbReference>
<reference evidence="2 3" key="1">
    <citation type="submission" date="2019-02" db="EMBL/GenBank/DDBJ databases">
        <title>Deep-cultivation of Planctomycetes and their phenomic and genomic characterization uncovers novel biology.</title>
        <authorList>
            <person name="Wiegand S."/>
            <person name="Jogler M."/>
            <person name="Boedeker C."/>
            <person name="Pinto D."/>
            <person name="Vollmers J."/>
            <person name="Rivas-Marin E."/>
            <person name="Kohn T."/>
            <person name="Peeters S.H."/>
            <person name="Heuer A."/>
            <person name="Rast P."/>
            <person name="Oberbeckmann S."/>
            <person name="Bunk B."/>
            <person name="Jeske O."/>
            <person name="Meyerdierks A."/>
            <person name="Storesund J.E."/>
            <person name="Kallscheuer N."/>
            <person name="Luecker S."/>
            <person name="Lage O.M."/>
            <person name="Pohl T."/>
            <person name="Merkel B.J."/>
            <person name="Hornburger P."/>
            <person name="Mueller R.-W."/>
            <person name="Bruemmer F."/>
            <person name="Labrenz M."/>
            <person name="Spormann A.M."/>
            <person name="Op Den Camp H."/>
            <person name="Overmann J."/>
            <person name="Amann R."/>
            <person name="Jetten M.S.M."/>
            <person name="Mascher T."/>
            <person name="Medema M.H."/>
            <person name="Devos D.P."/>
            <person name="Kaster A.-K."/>
            <person name="Ovreas L."/>
            <person name="Rohde M."/>
            <person name="Galperin M.Y."/>
            <person name="Jogler C."/>
        </authorList>
    </citation>
    <scope>NUCLEOTIDE SEQUENCE [LARGE SCALE GENOMIC DNA]</scope>
    <source>
        <strain evidence="2 3">KOR34</strain>
    </source>
</reference>
<dbReference type="RefSeq" id="WP_146568694.1">
    <property type="nucleotide sequence ID" value="NZ_SIHJ01000005.1"/>
</dbReference>